<dbReference type="Proteomes" id="UP001329825">
    <property type="component" value="Chromosome 3"/>
</dbReference>
<dbReference type="InterPro" id="IPR014001">
    <property type="entry name" value="Helicase_ATP-bd"/>
</dbReference>
<dbReference type="SMART" id="SM00487">
    <property type="entry name" value="DEXDc"/>
    <property type="match status" value="1"/>
</dbReference>
<keyword evidence="1" id="KW-0547">Nucleotide-binding</keyword>
<evidence type="ECO:0000259" key="4">
    <source>
        <dbReference type="PROSITE" id="PS51194"/>
    </source>
</evidence>
<dbReference type="RefSeq" id="XP_062790211.1">
    <property type="nucleotide sequence ID" value="XM_062934160.1"/>
</dbReference>
<feature type="domain" description="Helicase ATP-binding" evidence="3">
    <location>
        <begin position="47"/>
        <end position="240"/>
    </location>
</feature>
<gene>
    <name evidence="5" type="ORF">IL334_002414</name>
</gene>
<dbReference type="Pfam" id="PF04851">
    <property type="entry name" value="ResIII"/>
    <property type="match status" value="1"/>
</dbReference>
<organism evidence="5 6">
    <name type="scientific">Kwoniella shivajii</name>
    <dbReference type="NCBI Taxonomy" id="564305"/>
    <lineage>
        <taxon>Eukaryota</taxon>
        <taxon>Fungi</taxon>
        <taxon>Dikarya</taxon>
        <taxon>Basidiomycota</taxon>
        <taxon>Agaricomycotina</taxon>
        <taxon>Tremellomycetes</taxon>
        <taxon>Tremellales</taxon>
        <taxon>Cryptococcaceae</taxon>
        <taxon>Kwoniella</taxon>
    </lineage>
</organism>
<dbReference type="Gene3D" id="3.40.50.300">
    <property type="entry name" value="P-loop containing nucleotide triphosphate hydrolases"/>
    <property type="match status" value="2"/>
</dbReference>
<reference evidence="5 6" key="1">
    <citation type="submission" date="2024-01" db="EMBL/GenBank/DDBJ databases">
        <title>Comparative genomics of Cryptococcus and Kwoniella reveals pathogenesis evolution and contrasting modes of karyotype evolution via chromosome fusion or intercentromeric recombination.</title>
        <authorList>
            <person name="Coelho M.A."/>
            <person name="David-Palma M."/>
            <person name="Shea T."/>
            <person name="Bowers K."/>
            <person name="McGinley-Smith S."/>
            <person name="Mohammad A.W."/>
            <person name="Gnirke A."/>
            <person name="Yurkov A.M."/>
            <person name="Nowrousian M."/>
            <person name="Sun S."/>
            <person name="Cuomo C.A."/>
            <person name="Heitman J."/>
        </authorList>
    </citation>
    <scope>NUCLEOTIDE SEQUENCE [LARGE SCALE GENOMIC DNA]</scope>
    <source>
        <strain evidence="5">CBS 11374</strain>
    </source>
</reference>
<protein>
    <submittedName>
        <fullName evidence="5">Uncharacterized protein</fullName>
    </submittedName>
</protein>
<keyword evidence="6" id="KW-1185">Reference proteome</keyword>
<evidence type="ECO:0000259" key="3">
    <source>
        <dbReference type="PROSITE" id="PS51192"/>
    </source>
</evidence>
<accession>A0ABZ1CUN8</accession>
<feature type="region of interest" description="Disordered" evidence="2">
    <location>
        <begin position="436"/>
        <end position="464"/>
    </location>
</feature>
<dbReference type="PANTHER" id="PTHR47396">
    <property type="entry name" value="TYPE I RESTRICTION ENZYME ECOKI R PROTEIN"/>
    <property type="match status" value="1"/>
</dbReference>
<dbReference type="InterPro" id="IPR006935">
    <property type="entry name" value="Helicase/UvrB_N"/>
</dbReference>
<dbReference type="InterPro" id="IPR050742">
    <property type="entry name" value="Helicase_Restrict-Modif_Enz"/>
</dbReference>
<dbReference type="PROSITE" id="PS51192">
    <property type="entry name" value="HELICASE_ATP_BIND_1"/>
    <property type="match status" value="1"/>
</dbReference>
<dbReference type="CDD" id="cd18799">
    <property type="entry name" value="SF2_C_EcoAI-like"/>
    <property type="match status" value="1"/>
</dbReference>
<dbReference type="GeneID" id="87954545"/>
<evidence type="ECO:0000256" key="2">
    <source>
        <dbReference type="SAM" id="MobiDB-lite"/>
    </source>
</evidence>
<feature type="compositionally biased region" description="Basic and acidic residues" evidence="2">
    <location>
        <begin position="451"/>
        <end position="463"/>
    </location>
</feature>
<keyword evidence="1" id="KW-0378">Hydrolase</keyword>
<dbReference type="PROSITE" id="PS51194">
    <property type="entry name" value="HELICASE_CTER"/>
    <property type="match status" value="1"/>
</dbReference>
<sequence>MPLHTEDNQANPYQQNGLLIEDSLANAPAPSITLRPYQEEAIQACVEALDSGLNRIGVSLPVGSGKTTIFTCLIPAIISRQARYPSITDEDSDAPLIRNKRGKTLIMLDGINLADQAEASVRRILGDDWSVEVAQGHRKASGQADITIATVQSLKTPSTLARFDPTEFSLVIVDEAHHAISASYLKVLHYFNQSIHEPSHTESISEKCKSVKVPIVGFTATFERYDKVALGHVFEDIVFSRDVKYMLDNGWLSHPKPIKVEAFLDLSTVKKGNKDYQIKGLANKVNMQNVNDLVVRSWLEKCSDRRSTLCFCVNLEHVADLTEAFVTAGIDARYVSGKTERNELKSITDAFRRGDFPVLINCEIFTEGTDIPEIDCILLARPTKSKPLLIQMVGRGLRLSPKTNKQDCIVLKLVDILSDWGDLDVEPTLLGQALPEKSGIPSLGSGGQHESATEYQKDTEHSADSYSVTYSEETGDVTSPTTTISPATALYISDNAWVRCSDHRYVLSVLGEGFIVLESSMDNDSGDTAWHISYFINSNGEKLDPKGQLDRIKTVGSVGNIEAAFKSGDETAQEMFTPEIQRHITKYAAWRSRSAAFSAVKYYLDLKGIDTRGKTEQELRNTVIDIQGKPTEIGSLTVGELGNLICEIRYSDSDRKKANQSNSQCRGENMNQVPTSLLSLRDEFNYRPGAEDKDVTRFHT</sequence>
<evidence type="ECO:0000256" key="1">
    <source>
        <dbReference type="ARBA" id="ARBA00022806"/>
    </source>
</evidence>
<proteinExistence type="predicted"/>
<dbReference type="SMART" id="SM00490">
    <property type="entry name" value="HELICc"/>
    <property type="match status" value="1"/>
</dbReference>
<keyword evidence="1" id="KW-0067">ATP-binding</keyword>
<dbReference type="Pfam" id="PF00271">
    <property type="entry name" value="Helicase_C"/>
    <property type="match status" value="1"/>
</dbReference>
<feature type="domain" description="Helicase C-terminal" evidence="4">
    <location>
        <begin position="294"/>
        <end position="442"/>
    </location>
</feature>
<dbReference type="InterPro" id="IPR001650">
    <property type="entry name" value="Helicase_C-like"/>
</dbReference>
<dbReference type="InterPro" id="IPR027417">
    <property type="entry name" value="P-loop_NTPase"/>
</dbReference>
<name>A0ABZ1CUN8_9TREE</name>
<dbReference type="PANTHER" id="PTHR47396:SF1">
    <property type="entry name" value="ATP-DEPENDENT HELICASE IRC3-RELATED"/>
    <property type="match status" value="1"/>
</dbReference>
<keyword evidence="1" id="KW-0347">Helicase</keyword>
<dbReference type="SUPFAM" id="SSF52540">
    <property type="entry name" value="P-loop containing nucleoside triphosphate hydrolases"/>
    <property type="match status" value="1"/>
</dbReference>
<evidence type="ECO:0000313" key="5">
    <source>
        <dbReference type="EMBL" id="WRT65471.1"/>
    </source>
</evidence>
<dbReference type="EMBL" id="CP141883">
    <property type="protein sequence ID" value="WRT65471.1"/>
    <property type="molecule type" value="Genomic_DNA"/>
</dbReference>
<evidence type="ECO:0000313" key="6">
    <source>
        <dbReference type="Proteomes" id="UP001329825"/>
    </source>
</evidence>